<comment type="subcellular location">
    <subcellularLocation>
        <location evidence="1">Cell inner membrane</location>
        <topology evidence="1">Peripheral membrane protein</topology>
    </subcellularLocation>
</comment>
<dbReference type="eggNOG" id="COG0444">
    <property type="taxonomic scope" value="Bacteria"/>
</dbReference>
<evidence type="ECO:0000256" key="2">
    <source>
        <dbReference type="ARBA" id="ARBA00005417"/>
    </source>
</evidence>
<dbReference type="NCBIfam" id="TIGR01727">
    <property type="entry name" value="oligo_HPY"/>
    <property type="match status" value="1"/>
</dbReference>
<dbReference type="PANTHER" id="PTHR43297:SF2">
    <property type="entry name" value="DIPEPTIDE TRANSPORT ATP-BINDING PROTEIN DPPD"/>
    <property type="match status" value="1"/>
</dbReference>
<feature type="domain" description="ABC transporter" evidence="8">
    <location>
        <begin position="5"/>
        <end position="254"/>
    </location>
</feature>
<dbReference type="PaxDb" id="289377-HL41_02255"/>
<dbReference type="CDD" id="cd03257">
    <property type="entry name" value="ABC_NikE_OppD_transporters"/>
    <property type="match status" value="1"/>
</dbReference>
<evidence type="ECO:0000256" key="1">
    <source>
        <dbReference type="ARBA" id="ARBA00004417"/>
    </source>
</evidence>
<evidence type="ECO:0000256" key="5">
    <source>
        <dbReference type="ARBA" id="ARBA00022741"/>
    </source>
</evidence>
<gene>
    <name evidence="9" type="ORF">HL41_02255</name>
</gene>
<dbReference type="InterPro" id="IPR027417">
    <property type="entry name" value="P-loop_NTPase"/>
</dbReference>
<evidence type="ECO:0000256" key="4">
    <source>
        <dbReference type="ARBA" id="ARBA00022475"/>
    </source>
</evidence>
<dbReference type="Pfam" id="PF08352">
    <property type="entry name" value="oligo_HPY"/>
    <property type="match status" value="1"/>
</dbReference>
<accession>A0A075WTJ7</accession>
<evidence type="ECO:0000256" key="7">
    <source>
        <dbReference type="ARBA" id="ARBA00023136"/>
    </source>
</evidence>
<dbReference type="InterPro" id="IPR003439">
    <property type="entry name" value="ABC_transporter-like_ATP-bd"/>
</dbReference>
<dbReference type="GO" id="GO:0016887">
    <property type="term" value="F:ATP hydrolysis activity"/>
    <property type="evidence" value="ECO:0007669"/>
    <property type="project" value="InterPro"/>
</dbReference>
<sequence length="316" mass="35857">MNPFLVVKDLTLGLTYKRVPLVEKVSFEVKKGEVLGVLGESGCGKTLTGFSLLRLFPPGISYYSGEVWIDGIPIYSLKEKELCQIRGKKVAIILQDPLSSLNPVLSIKEQLEEVFKAHRPELTKKERFEKMVDLLREVGISDPEIRLKSYPHQLSGGLRQRIMIAIALAGDPEILVADEPTTAIDPTLQIQVLNLLKRLNRERGLTIVFISHDLGVIRWIAHRVAVFYAGEIVELAPIERLFLTPLHPYTQALINSYPKEGKFKVDLKGGVVELSKKPEGCYYQLRCDNPCEKGKTYHPQLLEVVPQHWVRCFRYE</sequence>
<evidence type="ECO:0000256" key="6">
    <source>
        <dbReference type="ARBA" id="ARBA00022840"/>
    </source>
</evidence>
<keyword evidence="6 9" id="KW-0067">ATP-binding</keyword>
<dbReference type="RefSeq" id="WP_038062749.1">
    <property type="nucleotide sequence ID" value="NZ_CP008796.1"/>
</dbReference>
<comment type="similarity">
    <text evidence="2">Belongs to the ABC transporter superfamily.</text>
</comment>
<evidence type="ECO:0000313" key="9">
    <source>
        <dbReference type="EMBL" id="AIH03713.1"/>
    </source>
</evidence>
<dbReference type="EMBL" id="CP008796">
    <property type="protein sequence ID" value="AIH03713.1"/>
    <property type="molecule type" value="Genomic_DNA"/>
</dbReference>
<keyword evidence="7" id="KW-0472">Membrane</keyword>
<dbReference type="AlphaFoldDB" id="A0A075WTJ7"/>
<dbReference type="KEGG" id="tcm:HL41_02255"/>
<protein>
    <submittedName>
        <fullName evidence="9">Peptide ABC transporter ATP-binding protein</fullName>
    </submittedName>
</protein>
<dbReference type="STRING" id="289377.HL41_02255"/>
<keyword evidence="3" id="KW-0813">Transport</keyword>
<name>A0A075WTJ7_9BACT</name>
<dbReference type="HOGENOM" id="CLU_000604_1_23_0"/>
<keyword evidence="10" id="KW-1185">Reference proteome</keyword>
<keyword evidence="5" id="KW-0547">Nucleotide-binding</keyword>
<reference evidence="9 10" key="1">
    <citation type="journal article" date="2015" name="Genome Announc.">
        <title>Genome Sequence of a Sulfate-Reducing Thermophilic Bacterium, Thermodesulfobacterium commune DSM 2178T (Phylum Thermodesulfobacteria).</title>
        <authorList>
            <person name="Bhatnagar S."/>
            <person name="Badger J.H."/>
            <person name="Madupu R."/>
            <person name="Khouri H.M."/>
            <person name="O'Connor E.M."/>
            <person name="Robb F.T."/>
            <person name="Ward N.L."/>
            <person name="Eisen J.A."/>
        </authorList>
    </citation>
    <scope>NUCLEOTIDE SEQUENCE [LARGE SCALE GENOMIC DNA]</scope>
    <source>
        <strain evidence="9 10">DSM 2178</strain>
    </source>
</reference>
<organism evidence="9 10">
    <name type="scientific">Thermodesulfobacterium commune DSM 2178</name>
    <dbReference type="NCBI Taxonomy" id="289377"/>
    <lineage>
        <taxon>Bacteria</taxon>
        <taxon>Pseudomonadati</taxon>
        <taxon>Thermodesulfobacteriota</taxon>
        <taxon>Thermodesulfobacteria</taxon>
        <taxon>Thermodesulfobacteriales</taxon>
        <taxon>Thermodesulfobacteriaceae</taxon>
        <taxon>Thermodesulfobacterium</taxon>
    </lineage>
</organism>
<evidence type="ECO:0000256" key="3">
    <source>
        <dbReference type="ARBA" id="ARBA00022448"/>
    </source>
</evidence>
<dbReference type="Pfam" id="PF00005">
    <property type="entry name" value="ABC_tran"/>
    <property type="match status" value="1"/>
</dbReference>
<dbReference type="PROSITE" id="PS50893">
    <property type="entry name" value="ABC_TRANSPORTER_2"/>
    <property type="match status" value="1"/>
</dbReference>
<dbReference type="FunFam" id="3.40.50.300:FF:000016">
    <property type="entry name" value="Oligopeptide ABC transporter ATP-binding component"/>
    <property type="match status" value="1"/>
</dbReference>
<evidence type="ECO:0000259" key="8">
    <source>
        <dbReference type="PROSITE" id="PS50893"/>
    </source>
</evidence>
<keyword evidence="4" id="KW-1003">Cell membrane</keyword>
<dbReference type="PANTHER" id="PTHR43297">
    <property type="entry name" value="OLIGOPEPTIDE TRANSPORT ATP-BINDING PROTEIN APPD"/>
    <property type="match status" value="1"/>
</dbReference>
<dbReference type="SMART" id="SM00382">
    <property type="entry name" value="AAA"/>
    <property type="match status" value="1"/>
</dbReference>
<dbReference type="GO" id="GO:0005886">
    <property type="term" value="C:plasma membrane"/>
    <property type="evidence" value="ECO:0007669"/>
    <property type="project" value="UniProtKB-SubCell"/>
</dbReference>
<dbReference type="GO" id="GO:0015833">
    <property type="term" value="P:peptide transport"/>
    <property type="evidence" value="ECO:0007669"/>
    <property type="project" value="InterPro"/>
</dbReference>
<dbReference type="InterPro" id="IPR050388">
    <property type="entry name" value="ABC_Ni/Peptide_Import"/>
</dbReference>
<dbReference type="GO" id="GO:0005524">
    <property type="term" value="F:ATP binding"/>
    <property type="evidence" value="ECO:0007669"/>
    <property type="project" value="UniProtKB-KW"/>
</dbReference>
<dbReference type="InterPro" id="IPR003593">
    <property type="entry name" value="AAA+_ATPase"/>
</dbReference>
<dbReference type="SUPFAM" id="SSF52540">
    <property type="entry name" value="P-loop containing nucleoside triphosphate hydrolases"/>
    <property type="match status" value="1"/>
</dbReference>
<evidence type="ECO:0000313" key="10">
    <source>
        <dbReference type="Proteomes" id="UP000028481"/>
    </source>
</evidence>
<dbReference type="OrthoDB" id="9802264at2"/>
<dbReference type="InterPro" id="IPR013563">
    <property type="entry name" value="Oligopep_ABC_C"/>
</dbReference>
<dbReference type="Proteomes" id="UP000028481">
    <property type="component" value="Chromosome"/>
</dbReference>
<dbReference type="Gene3D" id="3.40.50.300">
    <property type="entry name" value="P-loop containing nucleotide triphosphate hydrolases"/>
    <property type="match status" value="1"/>
</dbReference>
<proteinExistence type="inferred from homology"/>